<dbReference type="InterPro" id="IPR036291">
    <property type="entry name" value="NAD(P)-bd_dom_sf"/>
</dbReference>
<dbReference type="SUPFAM" id="SSF51735">
    <property type="entry name" value="NAD(P)-binding Rossmann-fold domains"/>
    <property type="match status" value="1"/>
</dbReference>
<dbReference type="GeneID" id="108706741"/>
<proteinExistence type="inferred from homology"/>
<dbReference type="PANTHER" id="PTHR43880">
    <property type="entry name" value="ALCOHOL DEHYDROGENASE"/>
    <property type="match status" value="1"/>
</dbReference>
<dbReference type="InterPro" id="IPR013154">
    <property type="entry name" value="ADH-like_N"/>
</dbReference>
<evidence type="ECO:0000256" key="2">
    <source>
        <dbReference type="ARBA" id="ARBA00022723"/>
    </source>
</evidence>
<keyword evidence="8" id="KW-1185">Reference proteome</keyword>
<accession>A0A1L8HMA5</accession>
<dbReference type="PaxDb" id="8355-A0A1L8HMA5"/>
<dbReference type="STRING" id="8355.A0A1L8HMA5"/>
<dbReference type="KEGG" id="xla:108706741"/>
<feature type="domain" description="Enoyl reductase (ER)" evidence="7">
    <location>
        <begin position="17"/>
        <end position="374"/>
    </location>
</feature>
<dbReference type="SUPFAM" id="SSF50129">
    <property type="entry name" value="GroES-like"/>
    <property type="match status" value="2"/>
</dbReference>
<evidence type="ECO:0000256" key="6">
    <source>
        <dbReference type="RuleBase" id="RU361277"/>
    </source>
</evidence>
<dbReference type="AlphaFoldDB" id="A0A1L8HMA5"/>
<dbReference type="Pfam" id="PF00107">
    <property type="entry name" value="ADH_zinc_N"/>
    <property type="match status" value="1"/>
</dbReference>
<dbReference type="RefSeq" id="XP_018098888.2">
    <property type="nucleotide sequence ID" value="XM_018243399.2"/>
</dbReference>
<evidence type="ECO:0000256" key="4">
    <source>
        <dbReference type="ARBA" id="ARBA00023002"/>
    </source>
</evidence>
<keyword evidence="2 6" id="KW-0479">Metal-binding</keyword>
<dbReference type="FunFam" id="3.40.50.720:FF:000003">
    <property type="entry name" value="S-(hydroxymethyl)glutathione dehydrogenase"/>
    <property type="match status" value="1"/>
</dbReference>
<comment type="similarity">
    <text evidence="6">Belongs to the zinc-containing alcohol dehydrogenase family.</text>
</comment>
<dbReference type="GO" id="GO:0042572">
    <property type="term" value="P:retinol metabolic process"/>
    <property type="evidence" value="ECO:0000318"/>
    <property type="project" value="GO_Central"/>
</dbReference>
<dbReference type="Gene3D" id="3.40.50.720">
    <property type="entry name" value="NAD(P)-binding Rossmann-like Domain"/>
    <property type="match status" value="1"/>
</dbReference>
<evidence type="ECO:0000256" key="3">
    <source>
        <dbReference type="ARBA" id="ARBA00022833"/>
    </source>
</evidence>
<dbReference type="GO" id="GO:0042573">
    <property type="term" value="P:retinoic acid metabolic process"/>
    <property type="evidence" value="ECO:0000318"/>
    <property type="project" value="GO_Central"/>
</dbReference>
<keyword evidence="4" id="KW-0560">Oxidoreductase</keyword>
<dbReference type="PANTHER" id="PTHR43880:SF63">
    <property type="entry name" value="ALCOHOL DEHYDROGENASE 1A (CLASS I), ALPHA POLYPEPTIDE"/>
    <property type="match status" value="1"/>
</dbReference>
<dbReference type="SMART" id="SM00829">
    <property type="entry name" value="PKS_ER"/>
    <property type="match status" value="1"/>
</dbReference>
<evidence type="ECO:0000256" key="1">
    <source>
        <dbReference type="ARBA" id="ARBA00001947"/>
    </source>
</evidence>
<keyword evidence="5" id="KW-0520">NAD</keyword>
<evidence type="ECO:0000313" key="9">
    <source>
        <dbReference type="RefSeq" id="XP_018098888.2"/>
    </source>
</evidence>
<dbReference type="OMA" id="CIFGHEG"/>
<name>A0A1L8HMA5_XENLA</name>
<sequence>MDTTGKVIKCKAAIARGIHKPLTIEDIEVAPPKAHEVRIKILASGICGSDLSVMKDKLSDIKFPAILGHEAIGIVESIGKDVTVVKPGDKVIPLFLPQCGQCRACKTSNCNLCEKNDFSAKTGLMEDKTSRFTCKGEQIYNFMCTSTFTEYTVVPDICVAKVDPAAPVEGCLIGCGFATGYGAAVNTAKVTPGSMCAVFGLGGVGFSAIVGCKIAGAGRIIGVGSHKDKFAKAIELGATECLSPKDYDKPIQEVIRDITNGGVDFAIECTGYIETMKTAFDSTYIGNGVTVVLGVAGPDDRLSFHPGELLMGRTMKGSAFGGFKSRDEVPKLVSDYMAKKFSIDFMVSQRMPLEKINEAFELMESGKGVRNIIIF</sequence>
<dbReference type="Proteomes" id="UP000186698">
    <property type="component" value="Chromosome 1S"/>
</dbReference>
<comment type="cofactor">
    <cofactor evidence="1 6">
        <name>Zn(2+)</name>
        <dbReference type="ChEBI" id="CHEBI:29105"/>
    </cofactor>
</comment>
<dbReference type="PROSITE" id="PS00059">
    <property type="entry name" value="ADH_ZINC"/>
    <property type="match status" value="1"/>
</dbReference>
<evidence type="ECO:0000313" key="8">
    <source>
        <dbReference type="Proteomes" id="UP000186698"/>
    </source>
</evidence>
<organism evidence="8 9">
    <name type="scientific">Xenopus laevis</name>
    <name type="common">African clawed frog</name>
    <dbReference type="NCBI Taxonomy" id="8355"/>
    <lineage>
        <taxon>Eukaryota</taxon>
        <taxon>Metazoa</taxon>
        <taxon>Chordata</taxon>
        <taxon>Craniata</taxon>
        <taxon>Vertebrata</taxon>
        <taxon>Euteleostomi</taxon>
        <taxon>Amphibia</taxon>
        <taxon>Batrachia</taxon>
        <taxon>Anura</taxon>
        <taxon>Pipoidea</taxon>
        <taxon>Pipidae</taxon>
        <taxon>Xenopodinae</taxon>
        <taxon>Xenopus</taxon>
        <taxon>Xenopus</taxon>
    </lineage>
</organism>
<dbReference type="InterPro" id="IPR020843">
    <property type="entry name" value="ER"/>
</dbReference>
<dbReference type="GO" id="GO:0005829">
    <property type="term" value="C:cytosol"/>
    <property type="evidence" value="ECO:0000318"/>
    <property type="project" value="GO_Central"/>
</dbReference>
<dbReference type="Pfam" id="PF08240">
    <property type="entry name" value="ADH_N"/>
    <property type="match status" value="1"/>
</dbReference>
<evidence type="ECO:0000259" key="7">
    <source>
        <dbReference type="SMART" id="SM00829"/>
    </source>
</evidence>
<gene>
    <name evidence="9" type="primary">LOC108706741</name>
</gene>
<dbReference type="InterPro" id="IPR002328">
    <property type="entry name" value="ADH_Zn_CS"/>
</dbReference>
<dbReference type="InterPro" id="IPR011032">
    <property type="entry name" value="GroES-like_sf"/>
</dbReference>
<dbReference type="OrthoDB" id="417550at2759"/>
<reference evidence="9" key="1">
    <citation type="submission" date="2025-08" db="UniProtKB">
        <authorList>
            <consortium name="RefSeq"/>
        </authorList>
    </citation>
    <scope>IDENTIFICATION</scope>
    <source>
        <strain evidence="9">J_2021</strain>
        <tissue evidence="9">Erythrocytes</tissue>
    </source>
</reference>
<dbReference type="GO" id="GO:0008270">
    <property type="term" value="F:zinc ion binding"/>
    <property type="evidence" value="ECO:0000318"/>
    <property type="project" value="GO_Central"/>
</dbReference>
<protein>
    <submittedName>
        <fullName evidence="9">NADP-dependent alcohol dehydrogenase</fullName>
    </submittedName>
</protein>
<dbReference type="Gene3D" id="3.90.180.10">
    <property type="entry name" value="Medium-chain alcohol dehydrogenases, catalytic domain"/>
    <property type="match status" value="1"/>
</dbReference>
<dbReference type="FunFam" id="3.90.180.10:FF:000067">
    <property type="entry name" value="alcohol dehydrogenase 1-like isoform X1"/>
    <property type="match status" value="1"/>
</dbReference>
<dbReference type="InterPro" id="IPR013149">
    <property type="entry name" value="ADH-like_C"/>
</dbReference>
<keyword evidence="3 6" id="KW-0862">Zinc</keyword>
<dbReference type="GO" id="GO:0004745">
    <property type="term" value="F:all-trans-retinol dehydrogenase (NAD+) activity"/>
    <property type="evidence" value="ECO:0000318"/>
    <property type="project" value="GO_Central"/>
</dbReference>
<evidence type="ECO:0000256" key="5">
    <source>
        <dbReference type="ARBA" id="ARBA00023027"/>
    </source>
</evidence>